<comment type="caution">
    <text evidence="1">The sequence shown here is derived from an EMBL/GenBank/DDBJ whole genome shotgun (WGS) entry which is preliminary data.</text>
</comment>
<evidence type="ECO:0000313" key="2">
    <source>
        <dbReference type="Proteomes" id="UP001151760"/>
    </source>
</evidence>
<organism evidence="1 2">
    <name type="scientific">Tanacetum coccineum</name>
    <dbReference type="NCBI Taxonomy" id="301880"/>
    <lineage>
        <taxon>Eukaryota</taxon>
        <taxon>Viridiplantae</taxon>
        <taxon>Streptophyta</taxon>
        <taxon>Embryophyta</taxon>
        <taxon>Tracheophyta</taxon>
        <taxon>Spermatophyta</taxon>
        <taxon>Magnoliopsida</taxon>
        <taxon>eudicotyledons</taxon>
        <taxon>Gunneridae</taxon>
        <taxon>Pentapetalae</taxon>
        <taxon>asterids</taxon>
        <taxon>campanulids</taxon>
        <taxon>Asterales</taxon>
        <taxon>Asteraceae</taxon>
        <taxon>Asteroideae</taxon>
        <taxon>Anthemideae</taxon>
        <taxon>Anthemidinae</taxon>
        <taxon>Tanacetum</taxon>
    </lineage>
</organism>
<gene>
    <name evidence="1" type="ORF">Tco_1083075</name>
</gene>
<dbReference type="Proteomes" id="UP001151760">
    <property type="component" value="Unassembled WGS sequence"/>
</dbReference>
<keyword evidence="2" id="KW-1185">Reference proteome</keyword>
<reference evidence="1" key="2">
    <citation type="submission" date="2022-01" db="EMBL/GenBank/DDBJ databases">
        <authorList>
            <person name="Yamashiro T."/>
            <person name="Shiraishi A."/>
            <person name="Satake H."/>
            <person name="Nakayama K."/>
        </authorList>
    </citation>
    <scope>NUCLEOTIDE SEQUENCE</scope>
</reference>
<sequence length="295" mass="31736">MSALQRLLVGAVLNPEVGIAALPTLPFITSSVSVTPERESANIAEAEVDSFAMPSIPLMTVATTVTSTVDPATTVKEKFVGSSVFGGDSSGSGADHTIGGFSDLTGSDFIVGGIRTVISPDTDLQKVYAPQWSVTNGSRLDDGRTCREIVDEFGPPKFFASIRGMDHDQLFTEFNVGVARQMSLSAEEAKAAEAIRLRAEASKFEAIEKYMQDEVRVLKDCNTTLEKEKSELNVKVADLAASVKVREQEAADLDAMVTFVKSQNDNHVDQVHELETSSAGLQEKFAAYENCMGKL</sequence>
<dbReference type="EMBL" id="BQNB010020276">
    <property type="protein sequence ID" value="GJT94230.1"/>
    <property type="molecule type" value="Genomic_DNA"/>
</dbReference>
<name>A0ABQ5I3P5_9ASTR</name>
<accession>A0ABQ5I3P5</accession>
<protein>
    <submittedName>
        <fullName evidence="1">Uncharacterized protein</fullName>
    </submittedName>
</protein>
<proteinExistence type="predicted"/>
<reference evidence="1" key="1">
    <citation type="journal article" date="2022" name="Int. J. Mol. Sci.">
        <title>Draft Genome of Tanacetum Coccineum: Genomic Comparison of Closely Related Tanacetum-Family Plants.</title>
        <authorList>
            <person name="Yamashiro T."/>
            <person name="Shiraishi A."/>
            <person name="Nakayama K."/>
            <person name="Satake H."/>
        </authorList>
    </citation>
    <scope>NUCLEOTIDE SEQUENCE</scope>
</reference>
<evidence type="ECO:0000313" key="1">
    <source>
        <dbReference type="EMBL" id="GJT94230.1"/>
    </source>
</evidence>